<proteinExistence type="predicted"/>
<dbReference type="RefSeq" id="WP_169664925.1">
    <property type="nucleotide sequence ID" value="NZ_CP076132.1"/>
</dbReference>
<dbReference type="Proteomes" id="UP000678679">
    <property type="component" value="Chromosome 1"/>
</dbReference>
<dbReference type="KEGG" id="fya:KMW28_03195"/>
<evidence type="ECO:0000313" key="1">
    <source>
        <dbReference type="EMBL" id="QWG02595.1"/>
    </source>
</evidence>
<accession>A0AAX1N514</accession>
<sequence length="50" mass="6100">MTANLKANVDRELAFKRISQNDQKRRKWKKASDWLREQMIDWEIKHGETV</sequence>
<protein>
    <submittedName>
        <fullName evidence="1">Uncharacterized protein</fullName>
    </submittedName>
</protein>
<organism evidence="1 2">
    <name type="scientific">Flammeovirga yaeyamensis</name>
    <dbReference type="NCBI Taxonomy" id="367791"/>
    <lineage>
        <taxon>Bacteria</taxon>
        <taxon>Pseudomonadati</taxon>
        <taxon>Bacteroidota</taxon>
        <taxon>Cytophagia</taxon>
        <taxon>Cytophagales</taxon>
        <taxon>Flammeovirgaceae</taxon>
        <taxon>Flammeovirga</taxon>
    </lineage>
</organism>
<dbReference type="EMBL" id="CP076132">
    <property type="protein sequence ID" value="QWG02595.1"/>
    <property type="molecule type" value="Genomic_DNA"/>
</dbReference>
<reference evidence="1 2" key="1">
    <citation type="submission" date="2021-05" db="EMBL/GenBank/DDBJ databases">
        <title>Comparative genomic studies on the polysaccharide-degrading batcterial strains of the Flammeovirga genus.</title>
        <authorList>
            <person name="Zewei F."/>
            <person name="Zheng Z."/>
            <person name="Yu L."/>
            <person name="Ruyue G."/>
            <person name="Yanhong M."/>
            <person name="Yuanyuan C."/>
            <person name="Jingyan G."/>
            <person name="Wenjun H."/>
        </authorList>
    </citation>
    <scope>NUCLEOTIDE SEQUENCE [LARGE SCALE GENOMIC DNA]</scope>
    <source>
        <strain evidence="1 2">NBRC:100898</strain>
    </source>
</reference>
<keyword evidence="2" id="KW-1185">Reference proteome</keyword>
<evidence type="ECO:0000313" key="2">
    <source>
        <dbReference type="Proteomes" id="UP000678679"/>
    </source>
</evidence>
<name>A0AAX1N514_9BACT</name>
<dbReference type="AlphaFoldDB" id="A0AAX1N514"/>
<gene>
    <name evidence="1" type="ORF">KMW28_03195</name>
</gene>